<accession>Q0AAG1</accession>
<evidence type="ECO:0000256" key="6">
    <source>
        <dbReference type="ARBA" id="ARBA00022729"/>
    </source>
</evidence>
<dbReference type="InterPro" id="IPR002299">
    <property type="entry name" value="Porin_Neis"/>
</dbReference>
<dbReference type="SUPFAM" id="SSF56935">
    <property type="entry name" value="Porins"/>
    <property type="match status" value="1"/>
</dbReference>
<organism evidence="13 14">
    <name type="scientific">Alkalilimnicola ehrlichii (strain ATCC BAA-1101 / DSM 17681 / MLHE-1)</name>
    <dbReference type="NCBI Taxonomy" id="187272"/>
    <lineage>
        <taxon>Bacteria</taxon>
        <taxon>Pseudomonadati</taxon>
        <taxon>Pseudomonadota</taxon>
        <taxon>Gammaproteobacteria</taxon>
        <taxon>Chromatiales</taxon>
        <taxon>Ectothiorhodospiraceae</taxon>
        <taxon>Alkalilimnicola</taxon>
    </lineage>
</organism>
<dbReference type="GO" id="GO:0034220">
    <property type="term" value="P:monoatomic ion transmembrane transport"/>
    <property type="evidence" value="ECO:0007669"/>
    <property type="project" value="InterPro"/>
</dbReference>
<evidence type="ECO:0000256" key="10">
    <source>
        <dbReference type="ARBA" id="ARBA00023237"/>
    </source>
</evidence>
<keyword evidence="8" id="KW-0626">Porin</keyword>
<protein>
    <submittedName>
        <fullName evidence="13">Porin, Gram-negative type</fullName>
    </submittedName>
</protein>
<evidence type="ECO:0000256" key="8">
    <source>
        <dbReference type="ARBA" id="ARBA00023114"/>
    </source>
</evidence>
<dbReference type="Gene3D" id="2.40.160.10">
    <property type="entry name" value="Porin"/>
    <property type="match status" value="1"/>
</dbReference>
<dbReference type="Proteomes" id="UP000001962">
    <property type="component" value="Chromosome"/>
</dbReference>
<comment type="subcellular location">
    <subcellularLocation>
        <location evidence="1">Cell outer membrane</location>
        <topology evidence="1">Multi-pass membrane protein</topology>
    </subcellularLocation>
</comment>
<dbReference type="CDD" id="cd00342">
    <property type="entry name" value="gram_neg_porins"/>
    <property type="match status" value="1"/>
</dbReference>
<keyword evidence="14" id="KW-1185">Reference proteome</keyword>
<keyword evidence="9" id="KW-0472">Membrane</keyword>
<dbReference type="KEGG" id="aeh:Mlg_0822"/>
<gene>
    <name evidence="13" type="ordered locus">Mlg_0822</name>
</gene>
<keyword evidence="5" id="KW-0812">Transmembrane</keyword>
<evidence type="ECO:0000256" key="9">
    <source>
        <dbReference type="ARBA" id="ARBA00023136"/>
    </source>
</evidence>
<dbReference type="HOGENOM" id="CLU_038238_3_1_6"/>
<dbReference type="PRINTS" id="PR00184">
    <property type="entry name" value="NEISSPPORIN"/>
</dbReference>
<keyword evidence="6 11" id="KW-0732">Signal</keyword>
<dbReference type="eggNOG" id="COG3203">
    <property type="taxonomic scope" value="Bacteria"/>
</dbReference>
<evidence type="ECO:0000313" key="13">
    <source>
        <dbReference type="EMBL" id="ABI56176.1"/>
    </source>
</evidence>
<sequence>MHFRNFSIAVAAGALALPLVAQADGLTLYGEVHLSADIAHDGDRRSEFLASRGSLLGITGSEYLGAGLTGLFQYETEVHLTAGGDGLFGAGENAFVGLDGAFGTVLAGHMEDPLFVAIDDLQMFVDRVGDAHLFGATPGNNEFQENVLVYLSPELNGFSLTAMYGPRQGTARGDLWVAHGQFDGELGDGNLYAGLSYLQANQGRVDELFDLSPGDEGFGEWKHKLYQLALGYERPDVWRGFAFYQCYQSTDVAPLEDDRVFGVGVGVLARPDVELLAQVTRYDADASRSDSTLYAVGADYFITDRTTLYAAYAMSRNQRNADRLPTEPDYYGADDESRGVNVAQGDNAWAVSLGVKHAF</sequence>
<dbReference type="InterPro" id="IPR001702">
    <property type="entry name" value="Porin_Gram-ve"/>
</dbReference>
<evidence type="ECO:0000313" key="14">
    <source>
        <dbReference type="Proteomes" id="UP000001962"/>
    </source>
</evidence>
<keyword evidence="10" id="KW-0998">Cell outer membrane</keyword>
<dbReference type="GO" id="GO:0046930">
    <property type="term" value="C:pore complex"/>
    <property type="evidence" value="ECO:0007669"/>
    <property type="project" value="UniProtKB-KW"/>
</dbReference>
<dbReference type="Pfam" id="PF13609">
    <property type="entry name" value="Porin_4"/>
    <property type="match status" value="1"/>
</dbReference>
<dbReference type="InterPro" id="IPR050298">
    <property type="entry name" value="Gram-neg_bact_OMP"/>
</dbReference>
<comment type="subunit">
    <text evidence="2">Homotrimer.</text>
</comment>
<evidence type="ECO:0000256" key="1">
    <source>
        <dbReference type="ARBA" id="ARBA00004571"/>
    </source>
</evidence>
<evidence type="ECO:0000256" key="4">
    <source>
        <dbReference type="ARBA" id="ARBA00022452"/>
    </source>
</evidence>
<dbReference type="InterPro" id="IPR023614">
    <property type="entry name" value="Porin_dom_sf"/>
</dbReference>
<dbReference type="GO" id="GO:0009279">
    <property type="term" value="C:cell outer membrane"/>
    <property type="evidence" value="ECO:0007669"/>
    <property type="project" value="UniProtKB-SubCell"/>
</dbReference>
<dbReference type="RefSeq" id="WP_011628571.1">
    <property type="nucleotide sequence ID" value="NC_008340.1"/>
</dbReference>
<evidence type="ECO:0000259" key="12">
    <source>
        <dbReference type="Pfam" id="PF13609"/>
    </source>
</evidence>
<dbReference type="OrthoDB" id="8957883at2"/>
<evidence type="ECO:0000256" key="5">
    <source>
        <dbReference type="ARBA" id="ARBA00022692"/>
    </source>
</evidence>
<reference evidence="14" key="1">
    <citation type="submission" date="2006-08" db="EMBL/GenBank/DDBJ databases">
        <title>Complete sequence of Alkalilimnicola ehrilichei MLHE-1.</title>
        <authorList>
            <person name="Copeland A."/>
            <person name="Lucas S."/>
            <person name="Lapidus A."/>
            <person name="Barry K."/>
            <person name="Detter J.C."/>
            <person name="Glavina del Rio T."/>
            <person name="Hammon N."/>
            <person name="Israni S."/>
            <person name="Dalin E."/>
            <person name="Tice H."/>
            <person name="Pitluck S."/>
            <person name="Sims D."/>
            <person name="Brettin T."/>
            <person name="Bruce D."/>
            <person name="Han C."/>
            <person name="Tapia R."/>
            <person name="Gilna P."/>
            <person name="Schmutz J."/>
            <person name="Larimer F."/>
            <person name="Land M."/>
            <person name="Hauser L."/>
            <person name="Kyrpides N."/>
            <person name="Mikhailova N."/>
            <person name="Oremland R.S."/>
            <person name="Hoeft S.E."/>
            <person name="Switzer-Blum J."/>
            <person name="Kulp T."/>
            <person name="King G."/>
            <person name="Tabita R."/>
            <person name="Witte B."/>
            <person name="Santini J.M."/>
            <person name="Basu P."/>
            <person name="Hollibaugh J.T."/>
            <person name="Xie G."/>
            <person name="Stolz J.F."/>
            <person name="Richardson P."/>
        </authorList>
    </citation>
    <scope>NUCLEOTIDE SEQUENCE [LARGE SCALE GENOMIC DNA]</scope>
    <source>
        <strain evidence="14">ATCC BAA-1101 / DSM 17681 / MLHE-1</strain>
    </source>
</reference>
<dbReference type="PANTHER" id="PTHR34501:SF9">
    <property type="entry name" value="MAJOR OUTER MEMBRANE PROTEIN P.IA"/>
    <property type="match status" value="1"/>
</dbReference>
<dbReference type="AlphaFoldDB" id="Q0AAG1"/>
<evidence type="ECO:0000256" key="3">
    <source>
        <dbReference type="ARBA" id="ARBA00022448"/>
    </source>
</evidence>
<dbReference type="InterPro" id="IPR033900">
    <property type="entry name" value="Gram_neg_porin_domain"/>
</dbReference>
<evidence type="ECO:0000256" key="7">
    <source>
        <dbReference type="ARBA" id="ARBA00023065"/>
    </source>
</evidence>
<keyword evidence="3" id="KW-0813">Transport</keyword>
<evidence type="ECO:0000256" key="11">
    <source>
        <dbReference type="SAM" id="SignalP"/>
    </source>
</evidence>
<evidence type="ECO:0000256" key="2">
    <source>
        <dbReference type="ARBA" id="ARBA00011233"/>
    </source>
</evidence>
<feature type="domain" description="Porin" evidence="12">
    <location>
        <begin position="9"/>
        <end position="318"/>
    </location>
</feature>
<proteinExistence type="predicted"/>
<dbReference type="PRINTS" id="PR00182">
    <property type="entry name" value="ECOLNEIPORIN"/>
</dbReference>
<dbReference type="GO" id="GO:0015288">
    <property type="term" value="F:porin activity"/>
    <property type="evidence" value="ECO:0007669"/>
    <property type="project" value="UniProtKB-KW"/>
</dbReference>
<name>Q0AAG1_ALKEH</name>
<feature type="signal peptide" evidence="11">
    <location>
        <begin position="1"/>
        <end position="23"/>
    </location>
</feature>
<dbReference type="EMBL" id="CP000453">
    <property type="protein sequence ID" value="ABI56176.1"/>
    <property type="molecule type" value="Genomic_DNA"/>
</dbReference>
<keyword evidence="7" id="KW-0406">Ion transport</keyword>
<dbReference type="PANTHER" id="PTHR34501">
    <property type="entry name" value="PROTEIN YDDL-RELATED"/>
    <property type="match status" value="1"/>
</dbReference>
<feature type="chain" id="PRO_5004167903" evidence="11">
    <location>
        <begin position="24"/>
        <end position="359"/>
    </location>
</feature>
<keyword evidence="4" id="KW-1134">Transmembrane beta strand</keyword>